<keyword evidence="2" id="KW-1185">Reference proteome</keyword>
<name>A0A418WUC0_9PROT</name>
<comment type="caution">
    <text evidence="1">The sequence shown here is derived from an EMBL/GenBank/DDBJ whole genome shotgun (WGS) entry which is preliminary data.</text>
</comment>
<dbReference type="EMBL" id="QYUK01000008">
    <property type="protein sequence ID" value="RJF94835.1"/>
    <property type="molecule type" value="Genomic_DNA"/>
</dbReference>
<proteinExistence type="predicted"/>
<evidence type="ECO:0000313" key="1">
    <source>
        <dbReference type="EMBL" id="RJF94835.1"/>
    </source>
</evidence>
<dbReference type="Proteomes" id="UP000284605">
    <property type="component" value="Unassembled WGS sequence"/>
</dbReference>
<reference evidence="1 2" key="1">
    <citation type="submission" date="2018-09" db="EMBL/GenBank/DDBJ databases">
        <authorList>
            <person name="Zhu H."/>
        </authorList>
    </citation>
    <scope>NUCLEOTIDE SEQUENCE [LARGE SCALE GENOMIC DNA]</scope>
    <source>
        <strain evidence="1 2">K1W22B-8</strain>
    </source>
</reference>
<protein>
    <submittedName>
        <fullName evidence="1">Uncharacterized protein</fullName>
    </submittedName>
</protein>
<evidence type="ECO:0000313" key="2">
    <source>
        <dbReference type="Proteomes" id="UP000284605"/>
    </source>
</evidence>
<dbReference type="AlphaFoldDB" id="A0A418WUC0"/>
<sequence>MRLETAITLVEIMTYWADQVQALESPMPPALLALDAKVTSMAEIRSRVSTRLRLIRGGAV</sequence>
<accession>A0A418WUC0</accession>
<organism evidence="1 2">
    <name type="scientific">Oleomonas cavernae</name>
    <dbReference type="NCBI Taxonomy" id="2320859"/>
    <lineage>
        <taxon>Bacteria</taxon>
        <taxon>Pseudomonadati</taxon>
        <taxon>Pseudomonadota</taxon>
        <taxon>Alphaproteobacteria</taxon>
        <taxon>Acetobacterales</taxon>
        <taxon>Acetobacteraceae</taxon>
        <taxon>Oleomonas</taxon>
    </lineage>
</organism>
<gene>
    <name evidence="1" type="ORF">D3874_03200</name>
</gene>